<proteinExistence type="predicted"/>
<evidence type="ECO:0000313" key="4">
    <source>
        <dbReference type="Proteomes" id="UP001515480"/>
    </source>
</evidence>
<dbReference type="InterPro" id="IPR019357">
    <property type="entry name" value="SCOC"/>
</dbReference>
<evidence type="ECO:0000313" key="3">
    <source>
        <dbReference type="EMBL" id="KAL1511189.1"/>
    </source>
</evidence>
<keyword evidence="4" id="KW-1185">Reference proteome</keyword>
<gene>
    <name evidence="3" type="ORF">AB1Y20_006004</name>
</gene>
<keyword evidence="1" id="KW-0175">Coiled coil</keyword>
<reference evidence="3 4" key="1">
    <citation type="journal article" date="2024" name="Science">
        <title>Giant polyketide synthase enzymes in the biosynthesis of giant marine polyether toxins.</title>
        <authorList>
            <person name="Fallon T.R."/>
            <person name="Shende V.V."/>
            <person name="Wierzbicki I.H."/>
            <person name="Pendleton A.L."/>
            <person name="Watervoot N.F."/>
            <person name="Auber R.P."/>
            <person name="Gonzalez D.J."/>
            <person name="Wisecaver J.H."/>
            <person name="Moore B.S."/>
        </authorList>
    </citation>
    <scope>NUCLEOTIDE SEQUENCE [LARGE SCALE GENOMIC DNA]</scope>
    <source>
        <strain evidence="3 4">12B1</strain>
    </source>
</reference>
<feature type="region of interest" description="Disordered" evidence="2">
    <location>
        <begin position="124"/>
        <end position="261"/>
    </location>
</feature>
<sequence>MEEEARAAREEQRRQAAVREVLSLQRALEEINAKVASTRVENNALLVENENLAAYIDSLMKSISEMGAMITTDKHSPGLRSRLLNAGRKRTVRVNEHVGELKREDSIPRMSNLLPDTSVAAPLQTLPGCGTGNFPSMLQRAIPPPPPPAADVPDGAQRAIPPPPPRPADVPDGAQQAVPPPPPRPADVPDGTQQAIPPPPPRPADVPDGAQWAIPPPPPRPADVPDGTKQAIPPPPPRPADVPDGAQWSPAGYPSPSSPPC</sequence>
<feature type="coiled-coil region" evidence="1">
    <location>
        <begin position="7"/>
        <end position="34"/>
    </location>
</feature>
<dbReference type="EMBL" id="JBGBPQ010000014">
    <property type="protein sequence ID" value="KAL1511189.1"/>
    <property type="molecule type" value="Genomic_DNA"/>
</dbReference>
<dbReference type="Gene3D" id="1.20.5.170">
    <property type="match status" value="1"/>
</dbReference>
<organism evidence="3 4">
    <name type="scientific">Prymnesium parvum</name>
    <name type="common">Toxic golden alga</name>
    <dbReference type="NCBI Taxonomy" id="97485"/>
    <lineage>
        <taxon>Eukaryota</taxon>
        <taxon>Haptista</taxon>
        <taxon>Haptophyta</taxon>
        <taxon>Prymnesiophyceae</taxon>
        <taxon>Prymnesiales</taxon>
        <taxon>Prymnesiaceae</taxon>
        <taxon>Prymnesium</taxon>
    </lineage>
</organism>
<dbReference type="Proteomes" id="UP001515480">
    <property type="component" value="Unassembled WGS sequence"/>
</dbReference>
<dbReference type="AlphaFoldDB" id="A0AB34J1F2"/>
<comment type="caution">
    <text evidence="3">The sequence shown here is derived from an EMBL/GenBank/DDBJ whole genome shotgun (WGS) entry which is preliminary data.</text>
</comment>
<evidence type="ECO:0000256" key="2">
    <source>
        <dbReference type="SAM" id="MobiDB-lite"/>
    </source>
</evidence>
<evidence type="ECO:0000256" key="1">
    <source>
        <dbReference type="SAM" id="Coils"/>
    </source>
</evidence>
<name>A0AB34J1F2_PRYPA</name>
<accession>A0AB34J1F2</accession>
<protein>
    <submittedName>
        <fullName evidence="3">Uncharacterized protein</fullName>
    </submittedName>
</protein>
<dbReference type="Pfam" id="PF10224">
    <property type="entry name" value="DUF2205"/>
    <property type="match status" value="1"/>
</dbReference>